<name>A0ACC3BBD1_9EURO</name>
<comment type="caution">
    <text evidence="1">The sequence shown here is derived from an EMBL/GenBank/DDBJ whole genome shotgun (WGS) entry which is preliminary data.</text>
</comment>
<dbReference type="EMBL" id="JAOPJF010000010">
    <property type="protein sequence ID" value="KAK1147824.1"/>
    <property type="molecule type" value="Genomic_DNA"/>
</dbReference>
<protein>
    <submittedName>
        <fullName evidence="1">Uncharacterized protein</fullName>
    </submittedName>
</protein>
<sequence length="396" mass="43974">MATKSEVHAGIRYSIFEKEVALNYRSNEWTMAIHWALDRLQALLPEERYQALNKVSCNPAIPIDVGGRYPIIHGETGNLLAAVPYEKGLRVPRSRMRALCAEGITVQYGKELTDVAFTERGGVVALFEDGSMVSGTILIGADGPRSTVREFAMKSIEKAAVSRFPIFHTNMTASFDADKARFLRMLFPTSYLALSDRSFHAFQSISSMPDGPDNPASWVFHLAMAWFTDADEPSSSAERLHLIRQRAQSLAEPARSAFTWLSDDTQANKADISFWVSQPWDNRDGRITLVGDAAHPMPPYRGQGLNHCICDVSTLLEGIKNVVDGKSALNDVVTAYEAEMVPRGREEVTCSVENGYMLHDWENVRESAVFTKGFKPMDGHESERHEGLQPTDDVGA</sequence>
<accession>A0ACC3BBD1</accession>
<keyword evidence="2" id="KW-1185">Reference proteome</keyword>
<organism evidence="1 2">
    <name type="scientific">Aspergillus melleus</name>
    <dbReference type="NCBI Taxonomy" id="138277"/>
    <lineage>
        <taxon>Eukaryota</taxon>
        <taxon>Fungi</taxon>
        <taxon>Dikarya</taxon>
        <taxon>Ascomycota</taxon>
        <taxon>Pezizomycotina</taxon>
        <taxon>Eurotiomycetes</taxon>
        <taxon>Eurotiomycetidae</taxon>
        <taxon>Eurotiales</taxon>
        <taxon>Aspergillaceae</taxon>
        <taxon>Aspergillus</taxon>
        <taxon>Aspergillus subgen. Circumdati</taxon>
    </lineage>
</organism>
<dbReference type="Proteomes" id="UP001177260">
    <property type="component" value="Unassembled WGS sequence"/>
</dbReference>
<gene>
    <name evidence="1" type="ORF">N8T08_000337</name>
</gene>
<evidence type="ECO:0000313" key="1">
    <source>
        <dbReference type="EMBL" id="KAK1147824.1"/>
    </source>
</evidence>
<evidence type="ECO:0000313" key="2">
    <source>
        <dbReference type="Proteomes" id="UP001177260"/>
    </source>
</evidence>
<reference evidence="1 2" key="1">
    <citation type="journal article" date="2023" name="ACS Omega">
        <title>Identification of the Neoaspergillic Acid Biosynthesis Gene Cluster by Establishing an In Vitro CRISPR-Ribonucleoprotein Genetic System in Aspergillus melleus.</title>
        <authorList>
            <person name="Yuan B."/>
            <person name="Grau M.F."/>
            <person name="Murata R.M."/>
            <person name="Torok T."/>
            <person name="Venkateswaran K."/>
            <person name="Stajich J.E."/>
            <person name="Wang C.C.C."/>
        </authorList>
    </citation>
    <scope>NUCLEOTIDE SEQUENCE [LARGE SCALE GENOMIC DNA]</scope>
    <source>
        <strain evidence="1 2">IMV 1140</strain>
    </source>
</reference>
<proteinExistence type="predicted"/>